<feature type="transmembrane region" description="Helical" evidence="8">
    <location>
        <begin position="64"/>
        <end position="82"/>
    </location>
</feature>
<evidence type="ECO:0000259" key="9">
    <source>
        <dbReference type="Pfam" id="PF00884"/>
    </source>
</evidence>
<dbReference type="Pfam" id="PF00884">
    <property type="entry name" value="Sulfatase"/>
    <property type="match status" value="1"/>
</dbReference>
<keyword evidence="11" id="KW-1185">Reference proteome</keyword>
<evidence type="ECO:0000256" key="3">
    <source>
        <dbReference type="ARBA" id="ARBA00022475"/>
    </source>
</evidence>
<comment type="subcellular location">
    <subcellularLocation>
        <location evidence="1">Cell membrane</location>
        <topology evidence="1">Multi-pass membrane protein</topology>
    </subcellularLocation>
</comment>
<evidence type="ECO:0000256" key="8">
    <source>
        <dbReference type="SAM" id="Phobius"/>
    </source>
</evidence>
<dbReference type="SUPFAM" id="SSF53649">
    <property type="entry name" value="Alkaline phosphatase-like"/>
    <property type="match status" value="1"/>
</dbReference>
<protein>
    <recommendedName>
        <fullName evidence="9">Sulfatase N-terminal domain-containing protein</fullName>
    </recommendedName>
</protein>
<keyword evidence="5 8" id="KW-1133">Transmembrane helix</keyword>
<feature type="transmembrane region" description="Helical" evidence="8">
    <location>
        <begin position="6"/>
        <end position="29"/>
    </location>
</feature>
<feature type="transmembrane region" description="Helical" evidence="8">
    <location>
        <begin position="41"/>
        <end position="58"/>
    </location>
</feature>
<feature type="region of interest" description="Disordered" evidence="7">
    <location>
        <begin position="589"/>
        <end position="609"/>
    </location>
</feature>
<dbReference type="GO" id="GO:0005886">
    <property type="term" value="C:plasma membrane"/>
    <property type="evidence" value="ECO:0007669"/>
    <property type="project" value="UniProtKB-SubCell"/>
</dbReference>
<feature type="transmembrane region" description="Helical" evidence="8">
    <location>
        <begin position="162"/>
        <end position="179"/>
    </location>
</feature>
<keyword evidence="3" id="KW-1003">Cell membrane</keyword>
<feature type="domain" description="Sulfatase N-terminal" evidence="9">
    <location>
        <begin position="256"/>
        <end position="549"/>
    </location>
</feature>
<gene>
    <name evidence="10" type="ORF">HMPREF9238_01364</name>
</gene>
<dbReference type="PANTHER" id="PTHR47371">
    <property type="entry name" value="LIPOTEICHOIC ACID SYNTHASE"/>
    <property type="match status" value="1"/>
</dbReference>
<evidence type="ECO:0000256" key="5">
    <source>
        <dbReference type="ARBA" id="ARBA00022989"/>
    </source>
</evidence>
<name>A0A9W5RFQ6_9ACTO</name>
<dbReference type="OrthoDB" id="9760224at2"/>
<dbReference type="Proteomes" id="UP000014387">
    <property type="component" value="Unassembled WGS sequence"/>
</dbReference>
<dbReference type="CDD" id="cd16015">
    <property type="entry name" value="LTA_synthase"/>
    <property type="match status" value="1"/>
</dbReference>
<evidence type="ECO:0000256" key="6">
    <source>
        <dbReference type="ARBA" id="ARBA00023136"/>
    </source>
</evidence>
<dbReference type="InterPro" id="IPR017850">
    <property type="entry name" value="Alkaline_phosphatase_core_sf"/>
</dbReference>
<dbReference type="InterPro" id="IPR000917">
    <property type="entry name" value="Sulfatase_N"/>
</dbReference>
<evidence type="ECO:0000313" key="11">
    <source>
        <dbReference type="Proteomes" id="UP000014387"/>
    </source>
</evidence>
<reference evidence="10 11" key="1">
    <citation type="submission" date="2013-05" db="EMBL/GenBank/DDBJ databases">
        <title>The Genome Sequence of Actinomyces europaeus ACS-120-V-COL10B.</title>
        <authorList>
            <consortium name="The Broad Institute Genomics Platform"/>
            <person name="Earl A."/>
            <person name="Ward D."/>
            <person name="Feldgarden M."/>
            <person name="Gevers D."/>
            <person name="Saerens B."/>
            <person name="Vaneechoutte M."/>
            <person name="Walker B."/>
            <person name="Young S."/>
            <person name="Zeng Q."/>
            <person name="Gargeya S."/>
            <person name="Fitzgerald M."/>
            <person name="Haas B."/>
            <person name="Abouelleil A."/>
            <person name="Allen A.W."/>
            <person name="Alvarado L."/>
            <person name="Arachchi H.M."/>
            <person name="Berlin A.M."/>
            <person name="Chapman S.B."/>
            <person name="Gainer-Dewar J."/>
            <person name="Goldberg J."/>
            <person name="Griggs A."/>
            <person name="Gujja S."/>
            <person name="Hansen M."/>
            <person name="Howarth C."/>
            <person name="Imamovic A."/>
            <person name="Ireland A."/>
            <person name="Larimer J."/>
            <person name="McCowan C."/>
            <person name="Murphy C."/>
            <person name="Pearson M."/>
            <person name="Poon T.W."/>
            <person name="Priest M."/>
            <person name="Roberts A."/>
            <person name="Saif S."/>
            <person name="Shea T."/>
            <person name="Sisk P."/>
            <person name="Sykes S."/>
            <person name="Wortman J."/>
            <person name="Nusbaum C."/>
            <person name="Birren B."/>
        </authorList>
    </citation>
    <scope>NUCLEOTIDE SEQUENCE [LARGE SCALE GENOMIC DNA]</scope>
    <source>
        <strain evidence="10 11">ACS-120-V-Col10b</strain>
    </source>
</reference>
<proteinExistence type="predicted"/>
<feature type="transmembrane region" description="Helical" evidence="8">
    <location>
        <begin position="200"/>
        <end position="219"/>
    </location>
</feature>
<evidence type="ECO:0000256" key="7">
    <source>
        <dbReference type="SAM" id="MobiDB-lite"/>
    </source>
</evidence>
<keyword evidence="6 8" id="KW-0472">Membrane</keyword>
<dbReference type="Gene3D" id="3.40.720.10">
    <property type="entry name" value="Alkaline Phosphatase, subunit A"/>
    <property type="match status" value="1"/>
</dbReference>
<dbReference type="AlphaFoldDB" id="A0A9W5RFQ6"/>
<keyword evidence="4 8" id="KW-0812">Transmembrane</keyword>
<organism evidence="10 11">
    <name type="scientific">Gleimia europaea ACS-120-V-Col10b</name>
    <dbReference type="NCBI Taxonomy" id="883069"/>
    <lineage>
        <taxon>Bacteria</taxon>
        <taxon>Bacillati</taxon>
        <taxon>Actinomycetota</taxon>
        <taxon>Actinomycetes</taxon>
        <taxon>Actinomycetales</taxon>
        <taxon>Actinomycetaceae</taxon>
        <taxon>Gleimia</taxon>
    </lineage>
</organism>
<evidence type="ECO:0000313" key="10">
    <source>
        <dbReference type="EMBL" id="EPD31587.1"/>
    </source>
</evidence>
<comment type="caution">
    <text evidence="10">The sequence shown here is derived from an EMBL/GenBank/DDBJ whole genome shotgun (WGS) entry which is preliminary data.</text>
</comment>
<dbReference type="EMBL" id="AGWN01000001">
    <property type="protein sequence ID" value="EPD31587.1"/>
    <property type="molecule type" value="Genomic_DNA"/>
</dbReference>
<comment type="pathway">
    <text evidence="2">Cell wall biogenesis; lipoteichoic acid biosynthesis.</text>
</comment>
<feature type="transmembrane region" description="Helical" evidence="8">
    <location>
        <begin position="103"/>
        <end position="122"/>
    </location>
</feature>
<sequence length="609" mass="67568">MIIALQILTCLLGGAGALYLFGASVGSFIRGTLIGVSMNALAFFALIFTGRTSVYGTAHSPKFYVGYPAIVLGLCVVILLFLKALATQGILVKKSEPWNWRGLFPTVIGAIAGLLAGLFFFIPKWLQNSVGEIPQDPNFIFILTAAGDTSTDAQDLALLNEIVAPSIFLAILGAIIGFIRSDLHIRLPSARTWRITHLRGAALVSIFVLLAGSFSYAYARLPIKEAAQLFFTTSSYLEENYVAPTSDNVKLPAKKRNLVHIYMESVENSYYSKDLGGYMEQNLMPELAALTETGISWSDTDKFGGPDQLYATGHSVAGMISMQAGVPMLAAGAPDIEIGYSYPDFISIGDILKAAGYNTAFMQASTASWGGLDRYYQRHGGFDIHDRARFVADGKIEHDYFVWWGVEDDKLYEYTKEELTKLGGQDKPFYMIVENGDTHFPDGYVSENMKETPFDSQYANVIHYSQAETVKLIKWIQEQPWGDDTTIVVTGDHRSMDKEFFKGWDPSYHRTIVNLILNPVPGTDFPDSVTKNRKFSTFDLFPTILTAIGAEVQGDRLGLGMNMFSGKQTLVERDGSQLMNEEFAKRSPFYDSHRETRAGQPARWQDDKF</sequence>
<accession>A0A9W5RFQ6</accession>
<evidence type="ECO:0000256" key="4">
    <source>
        <dbReference type="ARBA" id="ARBA00022692"/>
    </source>
</evidence>
<evidence type="ECO:0000256" key="2">
    <source>
        <dbReference type="ARBA" id="ARBA00004936"/>
    </source>
</evidence>
<dbReference type="InterPro" id="IPR050448">
    <property type="entry name" value="OpgB/LTA_synthase_biosynth"/>
</dbReference>
<evidence type="ECO:0000256" key="1">
    <source>
        <dbReference type="ARBA" id="ARBA00004651"/>
    </source>
</evidence>
<dbReference type="PANTHER" id="PTHR47371:SF3">
    <property type="entry name" value="PHOSPHOGLYCEROL TRANSFERASE I"/>
    <property type="match status" value="1"/>
</dbReference>